<evidence type="ECO:0000256" key="1">
    <source>
        <dbReference type="ARBA" id="ARBA00004245"/>
    </source>
</evidence>
<dbReference type="FunFam" id="3.40.20.10:FF:000040">
    <property type="entry name" value="macrophage-capping protein-like isoform X1"/>
    <property type="match status" value="1"/>
</dbReference>
<dbReference type="SUPFAM" id="SSF55753">
    <property type="entry name" value="Actin depolymerizing proteins"/>
    <property type="match status" value="5"/>
</dbReference>
<organism evidence="10 11">
    <name type="scientific">Sphaeramia orbicularis</name>
    <name type="common">orbiculate cardinalfish</name>
    <dbReference type="NCBI Taxonomy" id="375764"/>
    <lineage>
        <taxon>Eukaryota</taxon>
        <taxon>Metazoa</taxon>
        <taxon>Chordata</taxon>
        <taxon>Craniata</taxon>
        <taxon>Vertebrata</taxon>
        <taxon>Euteleostomi</taxon>
        <taxon>Actinopterygii</taxon>
        <taxon>Neopterygii</taxon>
        <taxon>Teleostei</taxon>
        <taxon>Neoteleostei</taxon>
        <taxon>Acanthomorphata</taxon>
        <taxon>Gobiaria</taxon>
        <taxon>Kurtiformes</taxon>
        <taxon>Apogonoidei</taxon>
        <taxon>Apogonidae</taxon>
        <taxon>Apogoninae</taxon>
        <taxon>Sphaeramia</taxon>
    </lineage>
</organism>
<keyword evidence="7" id="KW-0009">Actin-binding</keyword>
<dbReference type="Ensembl" id="ENSSORT00005013659.1">
    <property type="protein sequence ID" value="ENSSORP00005013251.1"/>
    <property type="gene ID" value="ENSSORG00005006617.1"/>
</dbReference>
<dbReference type="PANTHER" id="PTHR11977:SF27">
    <property type="entry name" value="SCINDERIN LIKE A-RELATED"/>
    <property type="match status" value="1"/>
</dbReference>
<feature type="domain" description="Gelsolin-like" evidence="9">
    <location>
        <begin position="74"/>
        <end position="152"/>
    </location>
</feature>
<dbReference type="InterPro" id="IPR007122">
    <property type="entry name" value="Villin/Gelsolin"/>
</dbReference>
<dbReference type="CDD" id="cd11291">
    <property type="entry name" value="gelsolin_S6_like"/>
    <property type="match status" value="1"/>
</dbReference>
<keyword evidence="8" id="KW-0206">Cytoskeleton</keyword>
<keyword evidence="5" id="KW-0677">Repeat</keyword>
<evidence type="ECO:0000256" key="7">
    <source>
        <dbReference type="ARBA" id="ARBA00023203"/>
    </source>
</evidence>
<dbReference type="GO" id="GO:0030031">
    <property type="term" value="P:cell projection assembly"/>
    <property type="evidence" value="ECO:0007669"/>
    <property type="project" value="TreeGrafter"/>
</dbReference>
<dbReference type="FunFam" id="3.40.20.10:FF:000001">
    <property type="entry name" value="Gelsolin"/>
    <property type="match status" value="1"/>
</dbReference>
<dbReference type="InterPro" id="IPR029006">
    <property type="entry name" value="ADF-H/Gelsolin-like_dom_sf"/>
</dbReference>
<dbReference type="InterPro" id="IPR036180">
    <property type="entry name" value="Gelsolin-like_dom_sf"/>
</dbReference>
<dbReference type="Pfam" id="PF00626">
    <property type="entry name" value="Gelsolin"/>
    <property type="match status" value="6"/>
</dbReference>
<evidence type="ECO:0000256" key="6">
    <source>
        <dbReference type="ARBA" id="ARBA00022837"/>
    </source>
</evidence>
<keyword evidence="6" id="KW-0106">Calcium</keyword>
<dbReference type="GO" id="GO:0051016">
    <property type="term" value="P:barbed-end actin filament capping"/>
    <property type="evidence" value="ECO:0007669"/>
    <property type="project" value="TreeGrafter"/>
</dbReference>
<dbReference type="GO" id="GO:0051014">
    <property type="term" value="P:actin filament severing"/>
    <property type="evidence" value="ECO:0007669"/>
    <property type="project" value="TreeGrafter"/>
</dbReference>
<dbReference type="CDD" id="cd11288">
    <property type="entry name" value="gelsolin_S5_like"/>
    <property type="match status" value="1"/>
</dbReference>
<protein>
    <submittedName>
        <fullName evidence="10">Scinderin like b</fullName>
    </submittedName>
</protein>
<dbReference type="GO" id="GO:0007417">
    <property type="term" value="P:central nervous system development"/>
    <property type="evidence" value="ECO:0007669"/>
    <property type="project" value="TreeGrafter"/>
</dbReference>
<evidence type="ECO:0000256" key="4">
    <source>
        <dbReference type="ARBA" id="ARBA00022490"/>
    </source>
</evidence>
<evidence type="ECO:0000256" key="3">
    <source>
        <dbReference type="ARBA" id="ARBA00022467"/>
    </source>
</evidence>
<feature type="domain" description="Gelsolin-like" evidence="9">
    <location>
        <begin position="308"/>
        <end position="342"/>
    </location>
</feature>
<feature type="domain" description="Gelsolin-like" evidence="9">
    <location>
        <begin position="559"/>
        <end position="601"/>
    </location>
</feature>
<dbReference type="FunFam" id="3.40.20.10:FF:000005">
    <property type="entry name" value="Gelsolin"/>
    <property type="match status" value="1"/>
</dbReference>
<reference evidence="10" key="2">
    <citation type="submission" date="2025-08" db="UniProtKB">
        <authorList>
            <consortium name="Ensembl"/>
        </authorList>
    </citation>
    <scope>IDENTIFICATION</scope>
</reference>
<sequence length="761" mass="84204">MMLIFKNNLLTLLCFLHLFWVFTGFQLLQSFASLANTNAKTFKSSPSVHVCFHLILTSLSGKQPGLQVWRIENMDLKPVPKALHGNFYTGDAYLLLYTTSAPSYCIHMWLGEECSQDESGAAAIFATQLDDFLGGGPVQFREVQNFESNTFMGYFKSGIKYKKGGVASGFKHVVTNDANVKRLLHVKGRRIIRATEVDMTWASFNKGDCFLIDLGKDIYQWCGSECNRFEKLKASEVAIDIRDNERNGRAKLHRVEEGEEPQAIIEVLGPITGIAPSIPDDDKVEVSNRKKGALYMISDASGSMKVSVVASSSPFKQAMLSQEDCYILDNGVDKNIFVWKGTTGIWTLISFFLFLPVSLQIQVLPAGSETTLFKQFFSDWRDKDETTGPTKAYTIGRIAKVDQVPFDASTLHTNKAMAAQHGMVDDGTGKVQIWRVEDDKVPVDPSSYGHFYGGDCYLILYSYRLGGREQHIIYTWQGLKCTKDELAASAFLTVKLDDSMGGSPVQVRVTQGQEPPHLMSLFQGKPMIIHSGGTSRKGGQTQAASTRLFHIRQSSNRATRAVEVDASSSNLNTNDVFVLKTSSALFVWRGQGATDEEMDAAKHVTSFLGGSVTQVSESKEPGGSEFWSALGGKQDYQTSKSLRNMVKPPRLFGCSNKTGRLTVEEVPGDFTQSDLATDDVMLLDTWDQIFIWVGNDANAEERNGAPKIAKDYVDSDPSGRSGLPITTIKQGAEPPTFTGWFQAWDAKMWDTDRLAKIFGCS</sequence>
<dbReference type="PRINTS" id="PR00597">
    <property type="entry name" value="GELSOLIN"/>
</dbReference>
<reference evidence="10" key="1">
    <citation type="submission" date="2019-06" db="EMBL/GenBank/DDBJ databases">
        <authorList>
            <consortium name="Wellcome Sanger Institute Data Sharing"/>
        </authorList>
    </citation>
    <scope>NUCLEOTIDE SEQUENCE [LARGE SCALE GENOMIC DNA]</scope>
</reference>
<keyword evidence="4" id="KW-0963">Cytoplasm</keyword>
<dbReference type="GO" id="GO:0015629">
    <property type="term" value="C:actin cytoskeleton"/>
    <property type="evidence" value="ECO:0007669"/>
    <property type="project" value="TreeGrafter"/>
</dbReference>
<evidence type="ECO:0000313" key="11">
    <source>
        <dbReference type="Proteomes" id="UP000472271"/>
    </source>
</evidence>
<feature type="domain" description="Gelsolin-like" evidence="9">
    <location>
        <begin position="439"/>
        <end position="519"/>
    </location>
</feature>
<feature type="domain" description="Gelsolin-like" evidence="9">
    <location>
        <begin position="663"/>
        <end position="737"/>
    </location>
</feature>
<dbReference type="GO" id="GO:0005546">
    <property type="term" value="F:phosphatidylinositol-4,5-bisphosphate binding"/>
    <property type="evidence" value="ECO:0007669"/>
    <property type="project" value="TreeGrafter"/>
</dbReference>
<comment type="subcellular location">
    <subcellularLocation>
        <location evidence="1">Cytoplasm</location>
        <location evidence="1">Cytoskeleton</location>
    </subcellularLocation>
</comment>
<keyword evidence="11" id="KW-1185">Reference proteome</keyword>
<dbReference type="InterPro" id="IPR007123">
    <property type="entry name" value="Gelsolin-like_dom"/>
</dbReference>
<dbReference type="Proteomes" id="UP000472271">
    <property type="component" value="Chromosome 17"/>
</dbReference>
<dbReference type="FunFam" id="3.40.20.10:FF:000002">
    <property type="entry name" value="Gelsolin"/>
    <property type="match status" value="1"/>
</dbReference>
<dbReference type="GO" id="GO:0008154">
    <property type="term" value="P:actin polymerization or depolymerization"/>
    <property type="evidence" value="ECO:0007669"/>
    <property type="project" value="TreeGrafter"/>
</dbReference>
<evidence type="ECO:0000256" key="8">
    <source>
        <dbReference type="ARBA" id="ARBA00023212"/>
    </source>
</evidence>
<dbReference type="GO" id="GO:0005737">
    <property type="term" value="C:cytoplasm"/>
    <property type="evidence" value="ECO:0007669"/>
    <property type="project" value="TreeGrafter"/>
</dbReference>
<proteinExistence type="inferred from homology"/>
<name>A0A672Z795_9TELE</name>
<dbReference type="CDD" id="cd11290">
    <property type="entry name" value="gelsolin_S1_like"/>
    <property type="match status" value="1"/>
</dbReference>
<feature type="domain" description="Gelsolin-like" evidence="9">
    <location>
        <begin position="192"/>
        <end position="264"/>
    </location>
</feature>
<dbReference type="AlphaFoldDB" id="A0A672Z795"/>
<evidence type="ECO:0000256" key="5">
    <source>
        <dbReference type="ARBA" id="ARBA00022737"/>
    </source>
</evidence>
<evidence type="ECO:0000259" key="9">
    <source>
        <dbReference type="Pfam" id="PF00626"/>
    </source>
</evidence>
<dbReference type="GO" id="GO:0051015">
    <property type="term" value="F:actin filament binding"/>
    <property type="evidence" value="ECO:0007669"/>
    <property type="project" value="InterPro"/>
</dbReference>
<gene>
    <name evidence="10" type="primary">scinlb</name>
</gene>
<dbReference type="SUPFAM" id="SSF82754">
    <property type="entry name" value="C-terminal, gelsolin-like domain of Sec23/24"/>
    <property type="match status" value="1"/>
</dbReference>
<accession>A0A672Z795</accession>
<keyword evidence="3" id="KW-0117">Actin capping</keyword>
<evidence type="ECO:0000256" key="2">
    <source>
        <dbReference type="ARBA" id="ARBA00008418"/>
    </source>
</evidence>
<reference evidence="10" key="3">
    <citation type="submission" date="2025-09" db="UniProtKB">
        <authorList>
            <consortium name="Ensembl"/>
        </authorList>
    </citation>
    <scope>IDENTIFICATION</scope>
</reference>
<comment type="similarity">
    <text evidence="2">Belongs to the villin/gelsolin family.</text>
</comment>
<dbReference type="PANTHER" id="PTHR11977">
    <property type="entry name" value="VILLIN"/>
    <property type="match status" value="1"/>
</dbReference>
<dbReference type="SMART" id="SM00262">
    <property type="entry name" value="GEL"/>
    <property type="match status" value="6"/>
</dbReference>
<dbReference type="CDD" id="cd11293">
    <property type="entry name" value="gelsolin_S4_like"/>
    <property type="match status" value="1"/>
</dbReference>
<dbReference type="CDD" id="cd11289">
    <property type="entry name" value="gelsolin_S2_like"/>
    <property type="match status" value="1"/>
</dbReference>
<dbReference type="Gene3D" id="3.40.20.10">
    <property type="entry name" value="Severin"/>
    <property type="match status" value="6"/>
</dbReference>
<dbReference type="FunFam" id="3.40.20.10:FF:000004">
    <property type="entry name" value="Gelsolin"/>
    <property type="match status" value="1"/>
</dbReference>
<evidence type="ECO:0000313" key="10">
    <source>
        <dbReference type="Ensembl" id="ENSSORP00005013251.1"/>
    </source>
</evidence>